<dbReference type="Gene3D" id="2.60.40.10">
    <property type="entry name" value="Immunoglobulins"/>
    <property type="match status" value="1"/>
</dbReference>
<keyword evidence="4 7" id="KW-0732">Signal</keyword>
<dbReference type="SMART" id="SM01217">
    <property type="entry name" value="Fn3_like"/>
    <property type="match status" value="1"/>
</dbReference>
<dbReference type="GO" id="GO:0008422">
    <property type="term" value="F:beta-glucosidase activity"/>
    <property type="evidence" value="ECO:0007669"/>
    <property type="project" value="UniProtKB-EC"/>
</dbReference>
<evidence type="ECO:0000259" key="8">
    <source>
        <dbReference type="SMART" id="SM01217"/>
    </source>
</evidence>
<dbReference type="InterPro" id="IPR001764">
    <property type="entry name" value="Glyco_hydro_3_N"/>
</dbReference>
<organism evidence="9 10">
    <name type="scientific">Microbulbifer elongatus</name>
    <dbReference type="NCBI Taxonomy" id="86173"/>
    <lineage>
        <taxon>Bacteria</taxon>
        <taxon>Pseudomonadati</taxon>
        <taxon>Pseudomonadota</taxon>
        <taxon>Gammaproteobacteria</taxon>
        <taxon>Cellvibrionales</taxon>
        <taxon>Microbulbiferaceae</taxon>
        <taxon>Microbulbifer</taxon>
    </lineage>
</organism>
<evidence type="ECO:0000256" key="1">
    <source>
        <dbReference type="ARBA" id="ARBA00000448"/>
    </source>
</evidence>
<dbReference type="PANTHER" id="PTHR30620:SF16">
    <property type="entry name" value="LYSOSOMAL BETA GLUCOSIDASE"/>
    <property type="match status" value="1"/>
</dbReference>
<dbReference type="PRINTS" id="PR00133">
    <property type="entry name" value="GLHYDRLASE3"/>
</dbReference>
<dbReference type="PANTHER" id="PTHR30620">
    <property type="entry name" value="PERIPLASMIC BETA-GLUCOSIDASE-RELATED"/>
    <property type="match status" value="1"/>
</dbReference>
<comment type="caution">
    <text evidence="9">The sequence shown here is derived from an EMBL/GenBank/DDBJ whole genome shotgun (WGS) entry which is preliminary data.</text>
</comment>
<evidence type="ECO:0000313" key="9">
    <source>
        <dbReference type="EMBL" id="MCQ3830921.1"/>
    </source>
</evidence>
<comment type="catalytic activity">
    <reaction evidence="1">
        <text>Hydrolysis of terminal, non-reducing beta-D-glucosyl residues with release of beta-D-glucose.</text>
        <dbReference type="EC" id="3.2.1.21"/>
    </reaction>
</comment>
<evidence type="ECO:0000313" key="10">
    <source>
        <dbReference type="Proteomes" id="UP001205566"/>
    </source>
</evidence>
<evidence type="ECO:0000256" key="7">
    <source>
        <dbReference type="SAM" id="SignalP"/>
    </source>
</evidence>
<dbReference type="Pfam" id="PF00933">
    <property type="entry name" value="Glyco_hydro_3"/>
    <property type="match status" value="1"/>
</dbReference>
<dbReference type="Gene3D" id="3.20.20.300">
    <property type="entry name" value="Glycoside hydrolase, family 3, N-terminal domain"/>
    <property type="match status" value="1"/>
</dbReference>
<dbReference type="Pfam" id="PF14310">
    <property type="entry name" value="Fn3-like"/>
    <property type="match status" value="1"/>
</dbReference>
<dbReference type="InterPro" id="IPR036962">
    <property type="entry name" value="Glyco_hydro_3_N_sf"/>
</dbReference>
<feature type="signal peptide" evidence="7">
    <location>
        <begin position="1"/>
        <end position="25"/>
    </location>
</feature>
<dbReference type="InterPro" id="IPR017853">
    <property type="entry name" value="GH"/>
</dbReference>
<dbReference type="Proteomes" id="UP001205566">
    <property type="component" value="Unassembled WGS sequence"/>
</dbReference>
<accession>A0ABT1P484</accession>
<dbReference type="InterPro" id="IPR036881">
    <property type="entry name" value="Glyco_hydro_3_C_sf"/>
</dbReference>
<dbReference type="EC" id="3.2.1.21" evidence="3"/>
<dbReference type="InterPro" id="IPR002772">
    <property type="entry name" value="Glyco_hydro_3_C"/>
</dbReference>
<gene>
    <name evidence="9" type="primary">bglX</name>
    <name evidence="9" type="ORF">HXX02_15890</name>
</gene>
<dbReference type="SUPFAM" id="SSF51445">
    <property type="entry name" value="(Trans)glycosidases"/>
    <property type="match status" value="1"/>
</dbReference>
<evidence type="ECO:0000256" key="2">
    <source>
        <dbReference type="ARBA" id="ARBA00005336"/>
    </source>
</evidence>
<evidence type="ECO:0000256" key="5">
    <source>
        <dbReference type="ARBA" id="ARBA00022801"/>
    </source>
</evidence>
<dbReference type="Pfam" id="PF01915">
    <property type="entry name" value="Glyco_hydro_3_C"/>
    <property type="match status" value="1"/>
</dbReference>
<dbReference type="RefSeq" id="WP_255875816.1">
    <property type="nucleotide sequence ID" value="NZ_JACASI010000042.1"/>
</dbReference>
<dbReference type="InterPro" id="IPR013783">
    <property type="entry name" value="Ig-like_fold"/>
</dbReference>
<keyword evidence="6 9" id="KW-0326">Glycosidase</keyword>
<feature type="domain" description="Fibronectin type III-like" evidence="8">
    <location>
        <begin position="695"/>
        <end position="764"/>
    </location>
</feature>
<name>A0ABT1P484_9GAMM</name>
<proteinExistence type="inferred from homology"/>
<keyword evidence="5 9" id="KW-0378">Hydrolase</keyword>
<evidence type="ECO:0000256" key="6">
    <source>
        <dbReference type="ARBA" id="ARBA00023295"/>
    </source>
</evidence>
<dbReference type="InterPro" id="IPR026891">
    <property type="entry name" value="Fn3-like"/>
</dbReference>
<evidence type="ECO:0000256" key="4">
    <source>
        <dbReference type="ARBA" id="ARBA00022729"/>
    </source>
</evidence>
<dbReference type="EMBL" id="JACASI010000042">
    <property type="protein sequence ID" value="MCQ3830921.1"/>
    <property type="molecule type" value="Genomic_DNA"/>
</dbReference>
<dbReference type="InterPro" id="IPR051915">
    <property type="entry name" value="Cellulose_Degrad_GH3"/>
</dbReference>
<dbReference type="Gene3D" id="3.40.50.1700">
    <property type="entry name" value="Glycoside hydrolase family 3 C-terminal domain"/>
    <property type="match status" value="1"/>
</dbReference>
<comment type="similarity">
    <text evidence="2">Belongs to the glycosyl hydrolase 3 family.</text>
</comment>
<dbReference type="SUPFAM" id="SSF52279">
    <property type="entry name" value="Beta-D-glucan exohydrolase, C-terminal domain"/>
    <property type="match status" value="1"/>
</dbReference>
<sequence length="775" mass="84681">MKKHPLTVGVMAGLLSLAATLPLQAANDTSNFSTPRQQVLQQEDIESQIEHLLAQMSIHEKIGQLALRDWGTFGASDMKSIKQAVREGRVSGFLNVNFSAVDKNAFEELQRIAVEESPLGIPLLFGQDVIHGYETIFPIPLGQAASWNPELIRNGARIAAQEASADGIRWTFAPMIDISRDPRWGRIAETLGEDPLLTSILGVAMVEGFQTSNLADPTSLAACGKHFAGYGAAEGGRDYNSAYIPERLLRDIYLPPFKAGIDAGMQSIMSTYSTLNDVPGTGSPFLFKQILRDEWGFDGFVVSDWNAVMEMVPHGFARNARHAANLAANAGIDMEMHTDTYEKFLPQLMDEGKFSEAQLDTAVANILRVKLRLDLWNHPYPRAQSEAEREQIIRSAQFLDAAKEAAKETFVLLKNDKKVLPLKKGQTVAVIGPLAEAPHEQLGTWIYNGDKKHSRTLLPALRAMVGDEGEILYAAGLDYSRDMSTRGFKAAVKVARKADVILYVGGEESILSGEGHSRGDIRLPGAQAELVAELAKTGKPLAMVLMAGRPLQLDETLEQADAVMMAWHPGTMAGPALADVLYGETSPSGRLPLTWPVGAGQIPIYYNHLATGRPATDDNYTRIDRIGQEVFQHQPGNSSNLLDYGHKPLFPFGYGLTYSDFAYADLELSSTTLDVNGQLTVSATITNTGKRTATETAQLYVRDLVGSVSRPVRELKGFERITLAPGESQRVQFTLAASDLAFHNAQMEQVIEPGEFRVWVAPDAQSGLESGFTLR</sequence>
<evidence type="ECO:0000256" key="3">
    <source>
        <dbReference type="ARBA" id="ARBA00012744"/>
    </source>
</evidence>
<dbReference type="NCBIfam" id="NF011678">
    <property type="entry name" value="PRK15098.1"/>
    <property type="match status" value="1"/>
</dbReference>
<reference evidence="9" key="1">
    <citation type="thesis" date="2020" institute="Technische Universitat Dresden" country="Dresden, Germany">
        <title>The Agarolytic System of Microbulbifer elongatus PORT2, Isolated from Batu Karas, Pangandaran West Java Indonesia.</title>
        <authorList>
            <person name="Anggraeni S.R."/>
        </authorList>
    </citation>
    <scope>NUCLEOTIDE SEQUENCE</scope>
    <source>
        <strain evidence="9">PORT2</strain>
    </source>
</reference>
<feature type="chain" id="PRO_5046702865" description="beta-glucosidase" evidence="7">
    <location>
        <begin position="26"/>
        <end position="775"/>
    </location>
</feature>
<protein>
    <recommendedName>
        <fullName evidence="3">beta-glucosidase</fullName>
        <ecNumber evidence="3">3.2.1.21</ecNumber>
    </recommendedName>
</protein>
<keyword evidence="10" id="KW-1185">Reference proteome</keyword>